<evidence type="ECO:0000256" key="10">
    <source>
        <dbReference type="ARBA" id="ARBA00022989"/>
    </source>
</evidence>
<dbReference type="InterPro" id="IPR013011">
    <property type="entry name" value="PTS_EIIB_2"/>
</dbReference>
<dbReference type="NCBIfam" id="TIGR00848">
    <property type="entry name" value="fruA"/>
    <property type="match status" value="1"/>
</dbReference>
<feature type="transmembrane region" description="Helical" evidence="12">
    <location>
        <begin position="437"/>
        <end position="457"/>
    </location>
</feature>
<evidence type="ECO:0000256" key="3">
    <source>
        <dbReference type="ARBA" id="ARBA00022475"/>
    </source>
</evidence>
<dbReference type="PROSITE" id="PS51094">
    <property type="entry name" value="PTS_EIIA_TYPE_2"/>
    <property type="match status" value="1"/>
</dbReference>
<keyword evidence="10 12" id="KW-1133">Transmembrane helix</keyword>
<dbReference type="Gene3D" id="3.40.50.2300">
    <property type="match status" value="1"/>
</dbReference>
<feature type="transmembrane region" description="Helical" evidence="12">
    <location>
        <begin position="200"/>
        <end position="224"/>
    </location>
</feature>
<evidence type="ECO:0000259" key="14">
    <source>
        <dbReference type="PROSITE" id="PS51099"/>
    </source>
</evidence>
<evidence type="ECO:0000256" key="4">
    <source>
        <dbReference type="ARBA" id="ARBA00022553"/>
    </source>
</evidence>
<dbReference type="Pfam" id="PF00359">
    <property type="entry name" value="PTS_EIIA_2"/>
    <property type="match status" value="1"/>
</dbReference>
<gene>
    <name evidence="16" type="primary">manP</name>
    <name evidence="16" type="ORF">ERS852568_02190</name>
</gene>
<dbReference type="InterPro" id="IPR013014">
    <property type="entry name" value="PTS_EIIC_2"/>
</dbReference>
<evidence type="ECO:0000256" key="5">
    <source>
        <dbReference type="ARBA" id="ARBA00022597"/>
    </source>
</evidence>
<dbReference type="FunFam" id="3.40.50.2300:FF:000014">
    <property type="entry name" value="PTS system fructose-like transporter subunit IIB"/>
    <property type="match status" value="1"/>
</dbReference>
<feature type="transmembrane region" description="Helical" evidence="12">
    <location>
        <begin position="279"/>
        <end position="306"/>
    </location>
</feature>
<dbReference type="GO" id="GO:0022877">
    <property type="term" value="F:protein-N(PI)-phosphohistidine-fructose phosphotransferase system transporter activity"/>
    <property type="evidence" value="ECO:0007669"/>
    <property type="project" value="InterPro"/>
</dbReference>
<evidence type="ECO:0000256" key="12">
    <source>
        <dbReference type="SAM" id="Phobius"/>
    </source>
</evidence>
<dbReference type="PROSITE" id="PS51099">
    <property type="entry name" value="PTS_EIIB_TYPE_2"/>
    <property type="match status" value="1"/>
</dbReference>
<dbReference type="AlphaFoldDB" id="A0A174UB31"/>
<dbReference type="GO" id="GO:0005886">
    <property type="term" value="C:plasma membrane"/>
    <property type="evidence" value="ECO:0007669"/>
    <property type="project" value="UniProtKB-SubCell"/>
</dbReference>
<feature type="transmembrane region" description="Helical" evidence="12">
    <location>
        <begin position="376"/>
        <end position="399"/>
    </location>
</feature>
<feature type="transmembrane region" description="Helical" evidence="12">
    <location>
        <begin position="326"/>
        <end position="345"/>
    </location>
</feature>
<feature type="transmembrane region" description="Helical" evidence="12">
    <location>
        <begin position="478"/>
        <end position="501"/>
    </location>
</feature>
<dbReference type="InterPro" id="IPR050864">
    <property type="entry name" value="Bacterial_PTS_Sugar_Transport"/>
</dbReference>
<evidence type="ECO:0000259" key="15">
    <source>
        <dbReference type="PROSITE" id="PS51104"/>
    </source>
</evidence>
<dbReference type="GO" id="GO:0016301">
    <property type="term" value="F:kinase activity"/>
    <property type="evidence" value="ECO:0007669"/>
    <property type="project" value="UniProtKB-KW"/>
</dbReference>
<evidence type="ECO:0000256" key="7">
    <source>
        <dbReference type="ARBA" id="ARBA00022683"/>
    </source>
</evidence>
<dbReference type="PANTHER" id="PTHR30505:SF0">
    <property type="entry name" value="FRUCTOSE-LIKE PTS SYSTEM EIIBC COMPONENT-RELATED"/>
    <property type="match status" value="1"/>
</dbReference>
<keyword evidence="2" id="KW-0813">Transport</keyword>
<dbReference type="InterPro" id="IPR006327">
    <property type="entry name" value="PTS_IIC_fruc"/>
</dbReference>
<dbReference type="NCBIfam" id="TIGR01427">
    <property type="entry name" value="PTS_IIC_fructo"/>
    <property type="match status" value="1"/>
</dbReference>
<keyword evidence="11 12" id="KW-0472">Membrane</keyword>
<dbReference type="SUPFAM" id="SSF52794">
    <property type="entry name" value="PTS system IIB component-like"/>
    <property type="match status" value="1"/>
</dbReference>
<keyword evidence="3" id="KW-1003">Cell membrane</keyword>
<feature type="transmembrane region" description="Helical" evidence="12">
    <location>
        <begin position="244"/>
        <end position="267"/>
    </location>
</feature>
<protein>
    <submittedName>
        <fullName evidence="16">PTS system, fructose-specific, IIB component/PTS system, fructose subfamily, IIC component</fullName>
    </submittedName>
</protein>
<evidence type="ECO:0000256" key="1">
    <source>
        <dbReference type="ARBA" id="ARBA00004429"/>
    </source>
</evidence>
<dbReference type="CDD" id="cd05569">
    <property type="entry name" value="PTS_IIB_fructose"/>
    <property type="match status" value="1"/>
</dbReference>
<dbReference type="InterPro" id="IPR004715">
    <property type="entry name" value="PTS_IIA_fruc"/>
</dbReference>
<dbReference type="CDD" id="cd00211">
    <property type="entry name" value="PTS_IIA_fru"/>
    <property type="match status" value="1"/>
</dbReference>
<feature type="domain" description="PTS EIIC type-2" evidence="15">
    <location>
        <begin position="144"/>
        <end position="500"/>
    </location>
</feature>
<keyword evidence="8 12" id="KW-0812">Transmembrane</keyword>
<dbReference type="InterPro" id="IPR002178">
    <property type="entry name" value="PTS_EIIA_type-2_dom"/>
</dbReference>
<organism evidence="16 17">
    <name type="scientific">Clostridium baratii</name>
    <dbReference type="NCBI Taxonomy" id="1561"/>
    <lineage>
        <taxon>Bacteria</taxon>
        <taxon>Bacillati</taxon>
        <taxon>Bacillota</taxon>
        <taxon>Clostridia</taxon>
        <taxon>Eubacteriales</taxon>
        <taxon>Clostridiaceae</taxon>
        <taxon>Clostridium</taxon>
    </lineage>
</organism>
<dbReference type="NCBIfam" id="TIGR00829">
    <property type="entry name" value="FRU"/>
    <property type="match status" value="1"/>
</dbReference>
<evidence type="ECO:0000313" key="17">
    <source>
        <dbReference type="Proteomes" id="UP000095563"/>
    </source>
</evidence>
<dbReference type="Proteomes" id="UP000095563">
    <property type="component" value="Unassembled WGS sequence"/>
</dbReference>
<evidence type="ECO:0000256" key="8">
    <source>
        <dbReference type="ARBA" id="ARBA00022692"/>
    </source>
</evidence>
<dbReference type="PANTHER" id="PTHR30505">
    <property type="entry name" value="FRUCTOSE-LIKE PERMEASE"/>
    <property type="match status" value="1"/>
</dbReference>
<dbReference type="InterPro" id="IPR003353">
    <property type="entry name" value="PTS_IIB_fruc"/>
</dbReference>
<feature type="domain" description="PTS EIIA type-2" evidence="13">
    <location>
        <begin position="537"/>
        <end position="681"/>
    </location>
</feature>
<evidence type="ECO:0000313" key="16">
    <source>
        <dbReference type="EMBL" id="CUQ16945.1"/>
    </source>
</evidence>
<reference evidence="16 17" key="1">
    <citation type="submission" date="2015-09" db="EMBL/GenBank/DDBJ databases">
        <authorList>
            <consortium name="Pathogen Informatics"/>
        </authorList>
    </citation>
    <scope>NUCLEOTIDE SEQUENCE [LARGE SCALE GENOMIC DNA]</scope>
    <source>
        <strain evidence="16 17">2789STDY5834956</strain>
    </source>
</reference>
<feature type="transmembrane region" description="Helical" evidence="12">
    <location>
        <begin position="154"/>
        <end position="174"/>
    </location>
</feature>
<evidence type="ECO:0000256" key="2">
    <source>
        <dbReference type="ARBA" id="ARBA00022448"/>
    </source>
</evidence>
<feature type="domain" description="PTS EIIB type-2" evidence="14">
    <location>
        <begin position="23"/>
        <end position="120"/>
    </location>
</feature>
<dbReference type="InterPro" id="IPR003501">
    <property type="entry name" value="PTS_EIIB_2/3"/>
</dbReference>
<proteinExistence type="predicted"/>
<keyword evidence="7" id="KW-0598">Phosphotransferase system</keyword>
<dbReference type="GO" id="GO:0005351">
    <property type="term" value="F:carbohydrate:proton symporter activity"/>
    <property type="evidence" value="ECO:0007669"/>
    <property type="project" value="InterPro"/>
</dbReference>
<dbReference type="Pfam" id="PF02302">
    <property type="entry name" value="PTS_IIB"/>
    <property type="match status" value="1"/>
</dbReference>
<keyword evidence="9" id="KW-0418">Kinase</keyword>
<keyword evidence="5" id="KW-0762">Sugar transport</keyword>
<dbReference type="EMBL" id="CZBO01000004">
    <property type="protein sequence ID" value="CUQ16945.1"/>
    <property type="molecule type" value="Genomic_DNA"/>
</dbReference>
<dbReference type="InterPro" id="IPR036095">
    <property type="entry name" value="PTS_EIIB-like_sf"/>
</dbReference>
<sequence length="683" mass="73192">MFAKRDKCVIIKSSNGRCNKMNKKIVAVTACAAGIAHTYMAAESINKAAKKKGYIAKVETQGSIGAENVLSEEDIKNADVVIIAADIDIDLSRFAGKRVLQAKSIDAIKNASSLIDRAYDEALLYGQKGSKVGGVTLGKTDNQFIKHIMSGISYMVPMCIAAGLLLAIANIFAFQKDELGRIVNWGFDNSTAMGYFMSKLFAVGQVGFKLMIPLFAGFVANSIADKPAIAPAMIGAYLANDPEFLGTQTGGGFLSAILVAFIVGYLVKGLKSIKWPKILQPLLAIMIIPLIATFAITVIVLFLIGQPIAGAMDWLYNGLTVLNEKYASAPFIIGAIIGAMIGFDFGGPVNKTALIFGTAVFTDTVAKFGIQNANFVPGTAAQAAISVAPLGIWLASILFKNKFTKDEKISANSAFGMGMVGVTEGAIPFAAAHPVQMITASVAGSALAGGLVGLFGCKFYGGIGSPLGTFIGYIEQPIPFITWIGSVSAGIILTAVLLGILKKPVSEEADAYEDEEGINEERIAEEIVLDMKDIDSEVFKETHIYVDKNSKTQDEAFRFLASIAYENGYVSNKEEYLEGLYEREKEATTGFNDGIAIPHCKSKVVKKSGVFLIKFKNPIEWNSLDGKPIKVAFGLTIPEDGANNHIKILSAIATKLIDDDFRNKIVSDIDNKGLYNLVSQIEF</sequence>
<evidence type="ECO:0000256" key="6">
    <source>
        <dbReference type="ARBA" id="ARBA00022679"/>
    </source>
</evidence>
<evidence type="ECO:0000256" key="11">
    <source>
        <dbReference type="ARBA" id="ARBA00023136"/>
    </source>
</evidence>
<name>A0A174UB31_9CLOT</name>
<dbReference type="GO" id="GO:0090563">
    <property type="term" value="F:protein-phosphocysteine-sugar phosphotransferase activity"/>
    <property type="evidence" value="ECO:0007669"/>
    <property type="project" value="TreeGrafter"/>
</dbReference>
<keyword evidence="6" id="KW-0808">Transferase</keyword>
<dbReference type="Gene3D" id="3.40.930.10">
    <property type="entry name" value="Mannitol-specific EII, Chain A"/>
    <property type="match status" value="1"/>
</dbReference>
<keyword evidence="4" id="KW-0597">Phosphoprotein</keyword>
<evidence type="ECO:0000259" key="13">
    <source>
        <dbReference type="PROSITE" id="PS51094"/>
    </source>
</evidence>
<accession>A0A174UB31</accession>
<evidence type="ECO:0000256" key="9">
    <source>
        <dbReference type="ARBA" id="ARBA00022777"/>
    </source>
</evidence>
<dbReference type="SUPFAM" id="SSF55804">
    <property type="entry name" value="Phoshotransferase/anion transport protein"/>
    <property type="match status" value="1"/>
</dbReference>
<dbReference type="GO" id="GO:0009401">
    <property type="term" value="P:phosphoenolpyruvate-dependent sugar phosphotransferase system"/>
    <property type="evidence" value="ECO:0007669"/>
    <property type="project" value="UniProtKB-KW"/>
</dbReference>
<comment type="subcellular location">
    <subcellularLocation>
        <location evidence="1">Cell inner membrane</location>
        <topology evidence="1">Multi-pass membrane protein</topology>
    </subcellularLocation>
</comment>
<dbReference type="PROSITE" id="PS51104">
    <property type="entry name" value="PTS_EIIC_TYPE_2"/>
    <property type="match status" value="1"/>
</dbReference>
<dbReference type="InterPro" id="IPR016152">
    <property type="entry name" value="PTrfase/Anion_transptr"/>
</dbReference>